<keyword evidence="9" id="KW-0067">ATP-binding</keyword>
<feature type="binding site" evidence="14">
    <location>
        <position position="700"/>
    </location>
    <ligand>
        <name>substrate</name>
    </ligand>
</feature>
<accession>A0A9R0IFZ5</accession>
<evidence type="ECO:0000259" key="18">
    <source>
        <dbReference type="Pfam" id="PF02896"/>
    </source>
</evidence>
<dbReference type="RefSeq" id="XP_021847970.1">
    <property type="nucleotide sequence ID" value="XM_021992278.2"/>
</dbReference>
<evidence type="ECO:0000256" key="9">
    <source>
        <dbReference type="ARBA" id="ARBA00022840"/>
    </source>
</evidence>
<evidence type="ECO:0000256" key="10">
    <source>
        <dbReference type="ARBA" id="ARBA00022842"/>
    </source>
</evidence>
<feature type="active site" description="Proton donor" evidence="13">
    <location>
        <position position="915"/>
    </location>
</feature>
<dbReference type="InterPro" id="IPR040442">
    <property type="entry name" value="Pyrv_kinase-like_dom_sf"/>
</dbReference>
<dbReference type="InterPro" id="IPR018274">
    <property type="entry name" value="PEP_util_AS"/>
</dbReference>
<feature type="domain" description="Pyruvate phosphate dikinase AMP/ATP-binding" evidence="17">
    <location>
        <begin position="138"/>
        <end position="374"/>
    </location>
</feature>
<feature type="binding site" evidence="14">
    <location>
        <position position="850"/>
    </location>
    <ligand>
        <name>substrate</name>
    </ligand>
</feature>
<dbReference type="AlphaFoldDB" id="A0A9R0IFZ5"/>
<keyword evidence="8" id="KW-0418">Kinase</keyword>
<dbReference type="InterPro" id="IPR023151">
    <property type="entry name" value="PEP_util_CS"/>
</dbReference>
<dbReference type="InterPro" id="IPR000121">
    <property type="entry name" value="PEP_util_C"/>
</dbReference>
<dbReference type="InterPro" id="IPR008279">
    <property type="entry name" value="PEP-util_enz_mobile_dom"/>
</dbReference>
<dbReference type="GO" id="GO:0046872">
    <property type="term" value="F:metal ion binding"/>
    <property type="evidence" value="ECO:0007669"/>
    <property type="project" value="UniProtKB-UniRule"/>
</dbReference>
<proteinExistence type="inferred from homology"/>
<evidence type="ECO:0000256" key="12">
    <source>
        <dbReference type="PIRNR" id="PIRNR000853"/>
    </source>
</evidence>
<dbReference type="Gene3D" id="3.30.1490.20">
    <property type="entry name" value="ATP-grasp fold, A domain"/>
    <property type="match status" value="1"/>
</dbReference>
<dbReference type="Pfam" id="PF02896">
    <property type="entry name" value="PEP-utilizers_C"/>
    <property type="match status" value="1"/>
</dbReference>
<evidence type="ECO:0000256" key="15">
    <source>
        <dbReference type="PIRSR" id="PIRSR000853-3"/>
    </source>
</evidence>
<dbReference type="Gene3D" id="3.20.20.60">
    <property type="entry name" value="Phosphoenolpyruvate-binding domains"/>
    <property type="match status" value="1"/>
</dbReference>
<dbReference type="GeneID" id="110787648"/>
<dbReference type="SUPFAM" id="SSF52009">
    <property type="entry name" value="Phosphohistidine domain"/>
    <property type="match status" value="1"/>
</dbReference>
<keyword evidence="6 15" id="KW-0479">Metal-binding</keyword>
<evidence type="ECO:0000256" key="1">
    <source>
        <dbReference type="ARBA" id="ARBA00001946"/>
    </source>
</evidence>
<dbReference type="GO" id="GO:0016301">
    <property type="term" value="F:kinase activity"/>
    <property type="evidence" value="ECO:0007669"/>
    <property type="project" value="UniProtKB-UniRule"/>
</dbReference>
<dbReference type="InterPro" id="IPR002192">
    <property type="entry name" value="PPDK_AMP/ATP-bd"/>
</dbReference>
<dbReference type="NCBIfam" id="TIGR01828">
    <property type="entry name" value="pyru_phos_dikin"/>
    <property type="match status" value="1"/>
</dbReference>
<keyword evidence="7" id="KW-0547">Nucleotide-binding</keyword>
<evidence type="ECO:0000256" key="11">
    <source>
        <dbReference type="ARBA" id="ARBA00048103"/>
    </source>
</evidence>
<dbReference type="PROSITE" id="PS00370">
    <property type="entry name" value="PEP_ENZYMES_PHOS_SITE"/>
    <property type="match status" value="1"/>
</dbReference>
<dbReference type="EC" id="2.7.9.1" evidence="3 12"/>
<keyword evidence="5" id="KW-0808">Transferase</keyword>
<evidence type="ECO:0000256" key="8">
    <source>
        <dbReference type="ARBA" id="ARBA00022777"/>
    </source>
</evidence>
<feature type="binding site" evidence="14">
    <location>
        <position position="853"/>
    </location>
    <ligand>
        <name>substrate</name>
    </ligand>
</feature>
<feature type="binding site" evidence="15">
    <location>
        <position position="853"/>
    </location>
    <ligand>
        <name>Mg(2+)</name>
        <dbReference type="ChEBI" id="CHEBI:18420"/>
    </ligand>
</feature>
<dbReference type="InterPro" id="IPR015813">
    <property type="entry name" value="Pyrv/PenolPyrv_kinase-like_dom"/>
</dbReference>
<keyword evidence="19" id="KW-1185">Reference proteome</keyword>
<dbReference type="FunFam" id="3.50.30.10:FF:000009">
    <property type="entry name" value="Pyruvate, phosphate dikinase, chloroplastic"/>
    <property type="match status" value="1"/>
</dbReference>
<dbReference type="Gene3D" id="1.20.80.30">
    <property type="match status" value="1"/>
</dbReference>
<dbReference type="NCBIfam" id="NF004531">
    <property type="entry name" value="PRK05878.1"/>
    <property type="match status" value="1"/>
</dbReference>
<evidence type="ECO:0000313" key="20">
    <source>
        <dbReference type="RefSeq" id="XP_021847970.1"/>
    </source>
</evidence>
<evidence type="ECO:0000256" key="5">
    <source>
        <dbReference type="ARBA" id="ARBA00022679"/>
    </source>
</evidence>
<feature type="binding site" evidence="14">
    <location>
        <position position="852"/>
    </location>
    <ligand>
        <name>substrate</name>
    </ligand>
</feature>
<dbReference type="FunFam" id="3.30.470.20:FF:000038">
    <property type="entry name" value="Pyruvate, phosphate dikinase, chloroplastic"/>
    <property type="match status" value="1"/>
</dbReference>
<dbReference type="InterPro" id="IPR010121">
    <property type="entry name" value="Pyruvate_phosphate_dikinase"/>
</dbReference>
<evidence type="ECO:0000256" key="14">
    <source>
        <dbReference type="PIRSR" id="PIRSR000853-2"/>
    </source>
</evidence>
<comment type="catalytic activity">
    <reaction evidence="11 12">
        <text>pyruvate + phosphate + ATP = phosphoenolpyruvate + AMP + diphosphate + H(+)</text>
        <dbReference type="Rhea" id="RHEA:10756"/>
        <dbReference type="ChEBI" id="CHEBI:15361"/>
        <dbReference type="ChEBI" id="CHEBI:15378"/>
        <dbReference type="ChEBI" id="CHEBI:30616"/>
        <dbReference type="ChEBI" id="CHEBI:33019"/>
        <dbReference type="ChEBI" id="CHEBI:43474"/>
        <dbReference type="ChEBI" id="CHEBI:58702"/>
        <dbReference type="ChEBI" id="CHEBI:456215"/>
        <dbReference type="EC" id="2.7.9.1"/>
    </reaction>
</comment>
<dbReference type="InterPro" id="IPR013815">
    <property type="entry name" value="ATP_grasp_subdomain_1"/>
</dbReference>
<dbReference type="GO" id="GO:0015979">
    <property type="term" value="P:photosynthesis"/>
    <property type="evidence" value="ECO:0007669"/>
    <property type="project" value="UniProtKB-KW"/>
</dbReference>
<gene>
    <name evidence="20" type="primary">LOC110787648</name>
</gene>
<feature type="binding site" evidence="15">
    <location>
        <position position="829"/>
    </location>
    <ligand>
        <name>Mg(2+)</name>
        <dbReference type="ChEBI" id="CHEBI:18420"/>
    </ligand>
</feature>
<dbReference type="Gene3D" id="3.50.30.10">
    <property type="entry name" value="Phosphohistidine domain"/>
    <property type="match status" value="1"/>
</dbReference>
<sequence length="955" mass="103924">MASACKGILIRSAPDNCSHTLLKVKQSDQIGYLKEQNLPDCSHCISSQRVQFQNRKCLRQLPSHMRPQVVMALISDPMSTTKKRVFTFGKGRSEGNKSMKSLLGGKGANLAEMASIGLSVPPGLTISTEACQEYQDHSKKIPESLWEEILEGLGVIENDMGASLGDPSKPLLLSVRSGAAVSMPGMMDTVLNLGLNDEVVVGLAAKSGERFAYDSFRRFLDMFGGVVMGIPHSSFEEKLEKLKQEKGIKLDTDLTASDLKELVEQYKNVYLETKGEIFPADPEKQLQLAVQAVFDSWDSPRALKYRSINQINGLIGTAVNIQSMVFGNMGNTSGTGVLFTRNPSTGENKLYGEFLVNAQGEDVVAGIRTPEDLGTMKSCMPEAYRELVENCEILERHYKDMMDIEFTVQENRLWMLQCRSGKRTGQGAVKIAVDMVNEGIVDTRTAINMVEPQHLDQLLHPQFEDPSAYKDRVIACGLPASPGAAVGQIVFNAEDAEASHAQGNSVILVRTETSPEDVGGMHAAVGILTARGGMTSHAAVVARGWGKCCISGCSEIQVNDTNKVLVVGNKVIEEGEWISLNGSTGEVILGKEALSPPALSGDLEIFMSWADNIRHLKVMANADTPEDALAARNNGAEGIGLCRTEHMFFASDDRIRTVRKMIMAVTVEQRKAALDQLLPYQRSDFEGIFRAMDGLPVTIRLLDPPLHEFLPEGDLEHIVNELASETGMAEDEVFSRIEKLSEVNPMLGFRGCRLGISYPELTEMQARAIFQAAVSMSNQGITVLPEIMVPLVGTPQELGHQASLIRDVATKVFSEMGSSVKYKIGTMIEIPRAALIADEIAKEAEFFSFGTNDLTQMTFGYSRDDVGKFLPVYLAKGILQTDPFVVLDQKGVGQLIKLATEKGRAARPSLKVGICGEHGGEPSSVAFFAEAGLDYVSCSPFRVPIARLAAAQVAV</sequence>
<evidence type="ECO:0000256" key="4">
    <source>
        <dbReference type="ARBA" id="ARBA00022531"/>
    </source>
</evidence>
<dbReference type="PANTHER" id="PTHR22931">
    <property type="entry name" value="PHOSPHOENOLPYRUVATE DIKINASE-RELATED"/>
    <property type="match status" value="1"/>
</dbReference>
<dbReference type="Pfam" id="PF00391">
    <property type="entry name" value="PEP-utilizers"/>
    <property type="match status" value="1"/>
</dbReference>
<evidence type="ECO:0000256" key="2">
    <source>
        <dbReference type="ARBA" id="ARBA00007837"/>
    </source>
</evidence>
<dbReference type="GO" id="GO:0005524">
    <property type="term" value="F:ATP binding"/>
    <property type="evidence" value="ECO:0007669"/>
    <property type="project" value="UniProtKB-UniRule"/>
</dbReference>
<evidence type="ECO:0000256" key="7">
    <source>
        <dbReference type="ARBA" id="ARBA00022741"/>
    </source>
</evidence>
<comment type="cofactor">
    <cofactor evidence="1 12 15">
        <name>Mg(2+)</name>
        <dbReference type="ChEBI" id="CHEBI:18420"/>
    </cofactor>
</comment>
<organism evidence="19 20">
    <name type="scientific">Spinacia oleracea</name>
    <name type="common">Spinach</name>
    <dbReference type="NCBI Taxonomy" id="3562"/>
    <lineage>
        <taxon>Eukaryota</taxon>
        <taxon>Viridiplantae</taxon>
        <taxon>Streptophyta</taxon>
        <taxon>Embryophyta</taxon>
        <taxon>Tracheophyta</taxon>
        <taxon>Spermatophyta</taxon>
        <taxon>Magnoliopsida</taxon>
        <taxon>eudicotyledons</taxon>
        <taxon>Gunneridae</taxon>
        <taxon>Pentapetalae</taxon>
        <taxon>Caryophyllales</taxon>
        <taxon>Chenopodiaceae</taxon>
        <taxon>Chenopodioideae</taxon>
        <taxon>Anserineae</taxon>
        <taxon>Spinacia</taxon>
    </lineage>
</organism>
<dbReference type="Proteomes" id="UP000813463">
    <property type="component" value="Chromosome 3"/>
</dbReference>
<reference evidence="19" key="1">
    <citation type="journal article" date="2021" name="Nat. Commun.">
        <title>Genomic analyses provide insights into spinach domestication and the genetic basis of agronomic traits.</title>
        <authorList>
            <person name="Cai X."/>
            <person name="Sun X."/>
            <person name="Xu C."/>
            <person name="Sun H."/>
            <person name="Wang X."/>
            <person name="Ge C."/>
            <person name="Zhang Z."/>
            <person name="Wang Q."/>
            <person name="Fei Z."/>
            <person name="Jiao C."/>
            <person name="Wang Q."/>
        </authorList>
    </citation>
    <scope>NUCLEOTIDE SEQUENCE [LARGE SCALE GENOMIC DNA]</scope>
    <source>
        <strain evidence="19">cv. Varoflay</strain>
    </source>
</reference>
<dbReference type="GO" id="GO:0050242">
    <property type="term" value="F:pyruvate, phosphate dikinase activity"/>
    <property type="evidence" value="ECO:0007669"/>
    <property type="project" value="UniProtKB-UniRule"/>
</dbReference>
<feature type="domain" description="Pyruvate phosphate dikinase AMP/ATP-binding" evidence="17">
    <location>
        <begin position="384"/>
        <end position="437"/>
    </location>
</feature>
<dbReference type="InterPro" id="IPR036637">
    <property type="entry name" value="Phosphohistidine_dom_sf"/>
</dbReference>
<feature type="domain" description="PEP-utilising enzyme mobile" evidence="16">
    <location>
        <begin position="505"/>
        <end position="585"/>
    </location>
</feature>
<keyword evidence="4" id="KW-0602">Photosynthesis</keyword>
<dbReference type="PROSITE" id="PS00742">
    <property type="entry name" value="PEP_ENZYMES_2"/>
    <property type="match status" value="1"/>
</dbReference>
<feature type="domain" description="Pyruvate phosphate dikinase AMP/ATP-binding" evidence="17">
    <location>
        <begin position="101"/>
        <end position="137"/>
    </location>
</feature>
<dbReference type="Pfam" id="PF01326">
    <property type="entry name" value="PPDK_N"/>
    <property type="match status" value="3"/>
</dbReference>
<feature type="active site" description="Tele-phosphohistidine intermediate" evidence="13">
    <location>
        <position position="537"/>
    </location>
</feature>
<reference evidence="20" key="2">
    <citation type="submission" date="2025-08" db="UniProtKB">
        <authorList>
            <consortium name="RefSeq"/>
        </authorList>
    </citation>
    <scope>IDENTIFICATION</scope>
    <source>
        <tissue evidence="20">Leaf</tissue>
    </source>
</reference>
<evidence type="ECO:0000313" key="19">
    <source>
        <dbReference type="Proteomes" id="UP000813463"/>
    </source>
</evidence>
<feature type="domain" description="PEP-utilising enzyme C-terminal" evidence="18">
    <location>
        <begin position="600"/>
        <end position="954"/>
    </location>
</feature>
<keyword evidence="10 15" id="KW-0460">Magnesium</keyword>
<keyword evidence="20" id="KW-0670">Pyruvate</keyword>
<dbReference type="Gene3D" id="1.10.189.10">
    <property type="entry name" value="Pyruvate Phosphate Dikinase, domain 2"/>
    <property type="match status" value="1"/>
</dbReference>
<evidence type="ECO:0000259" key="17">
    <source>
        <dbReference type="Pfam" id="PF01326"/>
    </source>
</evidence>
<dbReference type="SUPFAM" id="SSF56059">
    <property type="entry name" value="Glutathione synthetase ATP-binding domain-like"/>
    <property type="match status" value="1"/>
</dbReference>
<dbReference type="SUPFAM" id="SSF51621">
    <property type="entry name" value="Phosphoenolpyruvate/pyruvate domain"/>
    <property type="match status" value="1"/>
</dbReference>
<feature type="binding site" evidence="14">
    <location>
        <position position="829"/>
    </location>
    <ligand>
        <name>substrate</name>
    </ligand>
</feature>
<feature type="binding site" evidence="14">
    <location>
        <position position="643"/>
    </location>
    <ligand>
        <name>substrate</name>
    </ligand>
</feature>
<evidence type="ECO:0000259" key="16">
    <source>
        <dbReference type="Pfam" id="PF00391"/>
    </source>
</evidence>
<comment type="similarity">
    <text evidence="2 12">Belongs to the PEP-utilizing enzyme family.</text>
</comment>
<dbReference type="OrthoDB" id="6123450at2759"/>
<dbReference type="FunFam" id="3.20.20.60:FF:000040">
    <property type="entry name" value="Pyruvate, phosphate dikinase, chloroplastic"/>
    <property type="match status" value="1"/>
</dbReference>
<dbReference type="KEGG" id="soe:110787648"/>
<protein>
    <recommendedName>
        <fullName evidence="3 12">Pyruvate, phosphate dikinase</fullName>
        <ecNumber evidence="3 12">2.7.9.1</ecNumber>
    </recommendedName>
</protein>
<evidence type="ECO:0000256" key="6">
    <source>
        <dbReference type="ARBA" id="ARBA00022723"/>
    </source>
</evidence>
<evidence type="ECO:0000256" key="13">
    <source>
        <dbReference type="PIRSR" id="PIRSR000853-1"/>
    </source>
</evidence>
<dbReference type="PIRSF" id="PIRSF000853">
    <property type="entry name" value="PPDK"/>
    <property type="match status" value="1"/>
</dbReference>
<feature type="binding site" evidence="14">
    <location>
        <position position="851"/>
    </location>
    <ligand>
        <name>substrate</name>
    </ligand>
</feature>
<dbReference type="Gene3D" id="3.30.470.20">
    <property type="entry name" value="ATP-grasp fold, B domain"/>
    <property type="match status" value="1"/>
</dbReference>
<dbReference type="PANTHER" id="PTHR22931:SF9">
    <property type="entry name" value="PYRUVATE, PHOSPHATE DIKINASE 1, CHLOROPLASTIC"/>
    <property type="match status" value="1"/>
</dbReference>
<name>A0A9R0IFZ5_SPIOL</name>
<evidence type="ECO:0000256" key="3">
    <source>
        <dbReference type="ARBA" id="ARBA00011994"/>
    </source>
</evidence>